<evidence type="ECO:0000313" key="2">
    <source>
        <dbReference type="EMBL" id="MDT8843649.1"/>
    </source>
</evidence>
<proteinExistence type="predicted"/>
<reference evidence="2" key="1">
    <citation type="submission" date="2022-08" db="EMBL/GenBank/DDBJ databases">
        <authorList>
            <person name="Kim S.-J."/>
        </authorList>
    </citation>
    <scope>NUCLEOTIDE SEQUENCE</scope>
    <source>
        <strain evidence="2">KJ</strain>
    </source>
</reference>
<dbReference type="Proteomes" id="UP001246473">
    <property type="component" value="Unassembled WGS sequence"/>
</dbReference>
<gene>
    <name evidence="2" type="ORF">ParKJ_40310</name>
</gene>
<sequence length="108" mass="11107">MKPYLVITTAAAVIAAASMAPATARADDNPSACGAVLCLAGLIAGGSAGEDCKNYMTGYFSIVKFHHGHFDETGTSNARSDFTNQCQSVGGDTKKGVNDRYGNVQCGP</sequence>
<organism evidence="2 3">
    <name type="scientific">Paraburkholderia fungorum</name>
    <dbReference type="NCBI Taxonomy" id="134537"/>
    <lineage>
        <taxon>Bacteria</taxon>
        <taxon>Pseudomonadati</taxon>
        <taxon>Pseudomonadota</taxon>
        <taxon>Betaproteobacteria</taxon>
        <taxon>Burkholderiales</taxon>
        <taxon>Burkholderiaceae</taxon>
        <taxon>Paraburkholderia</taxon>
    </lineage>
</organism>
<dbReference type="AlphaFoldDB" id="A0AAP5QJZ7"/>
<dbReference type="RefSeq" id="WP_315697665.1">
    <property type="nucleotide sequence ID" value="NZ_JANSLM010000027.1"/>
</dbReference>
<comment type="caution">
    <text evidence="2">The sequence shown here is derived from an EMBL/GenBank/DDBJ whole genome shotgun (WGS) entry which is preliminary data.</text>
</comment>
<feature type="chain" id="PRO_5042810866" evidence="1">
    <location>
        <begin position="27"/>
        <end position="108"/>
    </location>
</feature>
<accession>A0AAP5QJZ7</accession>
<dbReference type="Pfam" id="PF07424">
    <property type="entry name" value="TrbM"/>
    <property type="match status" value="1"/>
</dbReference>
<evidence type="ECO:0000256" key="1">
    <source>
        <dbReference type="SAM" id="SignalP"/>
    </source>
</evidence>
<dbReference type="EMBL" id="JANSLM010000027">
    <property type="protein sequence ID" value="MDT8843649.1"/>
    <property type="molecule type" value="Genomic_DNA"/>
</dbReference>
<evidence type="ECO:0000313" key="3">
    <source>
        <dbReference type="Proteomes" id="UP001246473"/>
    </source>
</evidence>
<keyword evidence="1" id="KW-0732">Signal</keyword>
<feature type="signal peptide" evidence="1">
    <location>
        <begin position="1"/>
        <end position="26"/>
    </location>
</feature>
<name>A0AAP5QJZ7_9BURK</name>
<protein>
    <submittedName>
        <fullName evidence="2">TrbM/KikA/MpfK family conjugal transfer protein</fullName>
    </submittedName>
</protein>
<dbReference type="InterPro" id="IPR009989">
    <property type="entry name" value="TrbM"/>
</dbReference>